<evidence type="ECO:0000256" key="5">
    <source>
        <dbReference type="ARBA" id="ARBA00022692"/>
    </source>
</evidence>
<evidence type="ECO:0000256" key="8">
    <source>
        <dbReference type="ARBA" id="ARBA00023136"/>
    </source>
</evidence>
<sequence>MNTEKKIEESDLSFRESNTSADQKQGFWTSFKDSFKPPINEKQTQKIDIDEKDHLTDVQRINLNSANQDLRRELKTRHLQMISIGSSIGTGLFVGTGTALHTGGPAAIIIAWFLAASAVFSTMQGLGELATTFPVSGSFNVFASRFVEPAIGFAVGWNYFLQYFTLLPLELVAAAITIQYWDTNVNSDVFVIIFWLVITFITLFGVKAFGEVEFVLSTLKILAVIGFVVLGIVLIAGGGPTHEFVGGKYWRNPGPFAAGFKGVASCVVTAAFSFGGTEMVGLTASETSNVRQSLPRAIKQVFWRIVLFYFGSLIMISCLVPYNDKRLLGSSSVDATASAFTIAIINGGIKGLPSVINAVILVSVLSVGNTSVYATSRTLKSLAEQGMAPKLVGYVDRAGRPIVAIGITNAFGLFALIAANNNAQQSAFDWLLAISGLSSIFTWISINLGHIRFRAAMKAQGRTIDELPYVAQSGVWGSYYGTLVNILFLVAQFWIALFPLGESPSAYNFFLNYLGFLVLIVCWVGYKIWKRDLRLYLPIAEIDIDTGRADVDIDLLKQKVELEREVLAKKPFYVRCYRFWC</sequence>
<protein>
    <recommendedName>
        <fullName evidence="12">Amino acid permease/ SLC12A domain-containing protein</fullName>
    </recommendedName>
</protein>
<gene>
    <name evidence="13" type="ORF">KGF57_004922</name>
</gene>
<keyword evidence="8 11" id="KW-0472">Membrane</keyword>
<feature type="transmembrane region" description="Helical" evidence="11">
    <location>
        <begin position="474"/>
        <end position="497"/>
    </location>
</feature>
<feature type="region of interest" description="Disordered" evidence="10">
    <location>
        <begin position="1"/>
        <end position="23"/>
    </location>
</feature>
<evidence type="ECO:0000256" key="7">
    <source>
        <dbReference type="ARBA" id="ARBA00022989"/>
    </source>
</evidence>
<keyword evidence="14" id="KW-1185">Reference proteome</keyword>
<dbReference type="InterPro" id="IPR004841">
    <property type="entry name" value="AA-permease/SLC12A_dom"/>
</dbReference>
<dbReference type="GO" id="GO:0005886">
    <property type="term" value="C:plasma membrane"/>
    <property type="evidence" value="ECO:0007669"/>
    <property type="project" value="UniProtKB-SubCell"/>
</dbReference>
<feature type="compositionally biased region" description="Basic and acidic residues" evidence="10">
    <location>
        <begin position="1"/>
        <end position="14"/>
    </location>
</feature>
<feature type="transmembrane region" description="Helical" evidence="11">
    <location>
        <begin position="221"/>
        <end position="239"/>
    </location>
</feature>
<dbReference type="NCBIfam" id="TIGR00913">
    <property type="entry name" value="2A0310"/>
    <property type="match status" value="1"/>
</dbReference>
<feature type="domain" description="Amino acid permease/ SLC12A" evidence="12">
    <location>
        <begin position="78"/>
        <end position="532"/>
    </location>
</feature>
<dbReference type="InterPro" id="IPR004840">
    <property type="entry name" value="Amino_acid_permease_CS"/>
</dbReference>
<name>A0AAD5FWH2_9ASCO</name>
<dbReference type="Gene3D" id="1.20.1740.10">
    <property type="entry name" value="Amino acid/polyamine transporter I"/>
    <property type="match status" value="1"/>
</dbReference>
<feature type="transmembrane region" description="Helical" evidence="11">
    <location>
        <begin position="397"/>
        <end position="418"/>
    </location>
</feature>
<dbReference type="EMBL" id="JAIHNG010000165">
    <property type="protein sequence ID" value="KAI5949092.1"/>
    <property type="molecule type" value="Genomic_DNA"/>
</dbReference>
<evidence type="ECO:0000256" key="4">
    <source>
        <dbReference type="ARBA" id="ARBA00022475"/>
    </source>
</evidence>
<evidence type="ECO:0000313" key="13">
    <source>
        <dbReference type="EMBL" id="KAI5949092.1"/>
    </source>
</evidence>
<reference evidence="13 14" key="1">
    <citation type="journal article" date="2022" name="DNA Res.">
        <title>Genome analysis of five recently described species of the CUG-Ser clade uncovers Candida theae as a new hybrid lineage with pathogenic potential in the Candida parapsilosis species complex.</title>
        <authorList>
            <person name="Mixao V."/>
            <person name="Del Olmo V."/>
            <person name="Hegedusova E."/>
            <person name="Saus E."/>
            <person name="Pryszcz L."/>
            <person name="Cillingova A."/>
            <person name="Nosek J."/>
            <person name="Gabaldon T."/>
        </authorList>
    </citation>
    <scope>NUCLEOTIDE SEQUENCE [LARGE SCALE GENOMIC DNA]</scope>
    <source>
        <strain evidence="13 14">CBS 12239</strain>
    </source>
</reference>
<feature type="transmembrane region" description="Helical" evidence="11">
    <location>
        <begin position="509"/>
        <end position="529"/>
    </location>
</feature>
<dbReference type="RefSeq" id="XP_051606602.1">
    <property type="nucleotide sequence ID" value="XM_051754483.1"/>
</dbReference>
<dbReference type="PIRSF" id="PIRSF006060">
    <property type="entry name" value="AA_transporter"/>
    <property type="match status" value="1"/>
</dbReference>
<evidence type="ECO:0000256" key="9">
    <source>
        <dbReference type="ARBA" id="ARBA00023180"/>
    </source>
</evidence>
<comment type="caution">
    <text evidence="13">The sequence shown here is derived from an EMBL/GenBank/DDBJ whole genome shotgun (WGS) entry which is preliminary data.</text>
</comment>
<feature type="transmembrane region" description="Helical" evidence="11">
    <location>
        <begin position="301"/>
        <end position="322"/>
    </location>
</feature>
<comment type="similarity">
    <text evidence="2">Belongs to the amino acid-polyamine-organocation (APC) superfamily. YAT (TC 2.A.3.10) family.</text>
</comment>
<dbReference type="PROSITE" id="PS00218">
    <property type="entry name" value="AMINO_ACID_PERMEASE_1"/>
    <property type="match status" value="1"/>
</dbReference>
<feature type="transmembrane region" description="Helical" evidence="11">
    <location>
        <begin position="81"/>
        <end position="100"/>
    </location>
</feature>
<dbReference type="AlphaFoldDB" id="A0AAD5FWH2"/>
<keyword evidence="6" id="KW-0029">Amino-acid transport</keyword>
<dbReference type="FunFam" id="1.20.1740.10:FF:000017">
    <property type="entry name" value="Amino acid permease"/>
    <property type="match status" value="1"/>
</dbReference>
<dbReference type="InterPro" id="IPR050524">
    <property type="entry name" value="APC_YAT"/>
</dbReference>
<evidence type="ECO:0000256" key="2">
    <source>
        <dbReference type="ARBA" id="ARBA00006983"/>
    </source>
</evidence>
<feature type="transmembrane region" description="Helical" evidence="11">
    <location>
        <begin position="189"/>
        <end position="209"/>
    </location>
</feature>
<evidence type="ECO:0000313" key="14">
    <source>
        <dbReference type="Proteomes" id="UP001204833"/>
    </source>
</evidence>
<dbReference type="PANTHER" id="PTHR43341:SF1">
    <property type="entry name" value="GENERAL AMINO-ACID PERMEASE GAP1"/>
    <property type="match status" value="1"/>
</dbReference>
<dbReference type="PANTHER" id="PTHR43341">
    <property type="entry name" value="AMINO ACID PERMEASE"/>
    <property type="match status" value="1"/>
</dbReference>
<keyword evidence="5 11" id="KW-0812">Transmembrane</keyword>
<evidence type="ECO:0000256" key="11">
    <source>
        <dbReference type="SAM" id="Phobius"/>
    </source>
</evidence>
<feature type="transmembrane region" description="Helical" evidence="11">
    <location>
        <begin position="259"/>
        <end position="280"/>
    </location>
</feature>
<organism evidence="13 14">
    <name type="scientific">Candida theae</name>
    <dbReference type="NCBI Taxonomy" id="1198502"/>
    <lineage>
        <taxon>Eukaryota</taxon>
        <taxon>Fungi</taxon>
        <taxon>Dikarya</taxon>
        <taxon>Ascomycota</taxon>
        <taxon>Saccharomycotina</taxon>
        <taxon>Pichiomycetes</taxon>
        <taxon>Debaryomycetaceae</taxon>
        <taxon>Candida/Lodderomyces clade</taxon>
        <taxon>Candida</taxon>
    </lineage>
</organism>
<keyword evidence="9" id="KW-0325">Glycoprotein</keyword>
<evidence type="ECO:0000256" key="3">
    <source>
        <dbReference type="ARBA" id="ARBA00022448"/>
    </source>
</evidence>
<dbReference type="GO" id="GO:0015171">
    <property type="term" value="F:amino acid transmembrane transporter activity"/>
    <property type="evidence" value="ECO:0007669"/>
    <property type="project" value="TreeGrafter"/>
</dbReference>
<dbReference type="Proteomes" id="UP001204833">
    <property type="component" value="Unassembled WGS sequence"/>
</dbReference>
<evidence type="ECO:0000256" key="1">
    <source>
        <dbReference type="ARBA" id="ARBA00004651"/>
    </source>
</evidence>
<feature type="transmembrane region" description="Helical" evidence="11">
    <location>
        <begin position="430"/>
        <end position="453"/>
    </location>
</feature>
<dbReference type="Pfam" id="PF00324">
    <property type="entry name" value="AA_permease"/>
    <property type="match status" value="1"/>
</dbReference>
<feature type="transmembrane region" description="Helical" evidence="11">
    <location>
        <begin position="106"/>
        <end position="127"/>
    </location>
</feature>
<proteinExistence type="inferred from homology"/>
<accession>A0AAD5FWH2</accession>
<keyword evidence="3" id="KW-0813">Transport</keyword>
<keyword evidence="7 11" id="KW-1133">Transmembrane helix</keyword>
<keyword evidence="4" id="KW-1003">Cell membrane</keyword>
<comment type="subcellular location">
    <subcellularLocation>
        <location evidence="1">Cell membrane</location>
        <topology evidence="1">Multi-pass membrane protein</topology>
    </subcellularLocation>
</comment>
<dbReference type="InterPro" id="IPR004762">
    <property type="entry name" value="Amino_acid_permease_fungi"/>
</dbReference>
<evidence type="ECO:0000259" key="12">
    <source>
        <dbReference type="Pfam" id="PF00324"/>
    </source>
</evidence>
<dbReference type="GeneID" id="76152966"/>
<evidence type="ECO:0000256" key="6">
    <source>
        <dbReference type="ARBA" id="ARBA00022970"/>
    </source>
</evidence>
<evidence type="ECO:0000256" key="10">
    <source>
        <dbReference type="SAM" id="MobiDB-lite"/>
    </source>
</evidence>